<reference evidence="1 2" key="1">
    <citation type="submission" date="2019-05" db="EMBL/GenBank/DDBJ databases">
        <title>Mikania micrantha, genome provides insights into the molecular mechanism of rapid growth.</title>
        <authorList>
            <person name="Liu B."/>
        </authorList>
    </citation>
    <scope>NUCLEOTIDE SEQUENCE [LARGE SCALE GENOMIC DNA]</scope>
    <source>
        <strain evidence="1">NLD-2019</strain>
        <tissue evidence="1">Leaf</tissue>
    </source>
</reference>
<name>A0A5N6LZM4_9ASTR</name>
<dbReference type="AlphaFoldDB" id="A0A5N6LZM4"/>
<evidence type="ECO:0000313" key="1">
    <source>
        <dbReference type="EMBL" id="KAD3067001.1"/>
    </source>
</evidence>
<sequence>MSEVCAVLMTVGDSLKKAEKPAGSRALWVAILLGNLRKPAGLDSVELPDGFLERTHNRGVAWTRWGTL</sequence>
<proteinExistence type="predicted"/>
<comment type="caution">
    <text evidence="1">The sequence shown here is derived from an EMBL/GenBank/DDBJ whole genome shotgun (WGS) entry which is preliminary data.</text>
</comment>
<organism evidence="1 2">
    <name type="scientific">Mikania micrantha</name>
    <name type="common">bitter vine</name>
    <dbReference type="NCBI Taxonomy" id="192012"/>
    <lineage>
        <taxon>Eukaryota</taxon>
        <taxon>Viridiplantae</taxon>
        <taxon>Streptophyta</taxon>
        <taxon>Embryophyta</taxon>
        <taxon>Tracheophyta</taxon>
        <taxon>Spermatophyta</taxon>
        <taxon>Magnoliopsida</taxon>
        <taxon>eudicotyledons</taxon>
        <taxon>Gunneridae</taxon>
        <taxon>Pentapetalae</taxon>
        <taxon>asterids</taxon>
        <taxon>campanulids</taxon>
        <taxon>Asterales</taxon>
        <taxon>Asteraceae</taxon>
        <taxon>Asteroideae</taxon>
        <taxon>Heliantheae alliance</taxon>
        <taxon>Eupatorieae</taxon>
        <taxon>Mikania</taxon>
    </lineage>
</organism>
<protein>
    <submittedName>
        <fullName evidence="1">Uncharacterized protein</fullName>
    </submittedName>
</protein>
<gene>
    <name evidence="1" type="ORF">E3N88_34881</name>
</gene>
<dbReference type="OrthoDB" id="5835829at2759"/>
<accession>A0A5N6LZM4</accession>
<evidence type="ECO:0000313" key="2">
    <source>
        <dbReference type="Proteomes" id="UP000326396"/>
    </source>
</evidence>
<keyword evidence="2" id="KW-1185">Reference proteome</keyword>
<dbReference type="EMBL" id="SZYD01000017">
    <property type="protein sequence ID" value="KAD3067001.1"/>
    <property type="molecule type" value="Genomic_DNA"/>
</dbReference>
<dbReference type="Proteomes" id="UP000326396">
    <property type="component" value="Linkage Group LG7"/>
</dbReference>